<comment type="subcellular location">
    <subcellularLocation>
        <location evidence="1">Nucleus</location>
    </subcellularLocation>
</comment>
<gene>
    <name evidence="9" type="ORF">HPBE_LOCUS26751</name>
</gene>
<dbReference type="InterPro" id="IPR012677">
    <property type="entry name" value="Nucleotide-bd_a/b_plait_sf"/>
</dbReference>
<dbReference type="FunFam" id="3.30.70.330:FF:000382">
    <property type="entry name" value="G-patch domain-containing protein"/>
    <property type="match status" value="1"/>
</dbReference>
<dbReference type="GO" id="GO:0045292">
    <property type="term" value="P:mRNA cis splicing, via spliceosome"/>
    <property type="evidence" value="ECO:0007669"/>
    <property type="project" value="InterPro"/>
</dbReference>
<evidence type="ECO:0000256" key="4">
    <source>
        <dbReference type="ARBA" id="ARBA00022884"/>
    </source>
</evidence>
<dbReference type="GO" id="GO:0071011">
    <property type="term" value="C:precatalytic spliceosome"/>
    <property type="evidence" value="ECO:0007669"/>
    <property type="project" value="TreeGrafter"/>
</dbReference>
<evidence type="ECO:0000256" key="1">
    <source>
        <dbReference type="ARBA" id="ARBA00004123"/>
    </source>
</evidence>
<dbReference type="PANTHER" id="PTHR13288">
    <property type="entry name" value="SPLICING FACTOR 45 SPF45"/>
    <property type="match status" value="1"/>
</dbReference>
<evidence type="ECO:0000256" key="6">
    <source>
        <dbReference type="ARBA" id="ARBA00023242"/>
    </source>
</evidence>
<dbReference type="EMBL" id="UZAH01040777">
    <property type="protein sequence ID" value="VDP59216.1"/>
    <property type="molecule type" value="Genomic_DNA"/>
</dbReference>
<dbReference type="PROSITE" id="PS51257">
    <property type="entry name" value="PROKAR_LIPOPROTEIN"/>
    <property type="match status" value="1"/>
</dbReference>
<dbReference type="PANTHER" id="PTHR13288:SF8">
    <property type="entry name" value="SPLICING FACTOR 45"/>
    <property type="match status" value="1"/>
</dbReference>
<dbReference type="Gene3D" id="3.30.70.330">
    <property type="match status" value="1"/>
</dbReference>
<keyword evidence="6" id="KW-0539">Nucleus</keyword>
<evidence type="ECO:0000256" key="3">
    <source>
        <dbReference type="ARBA" id="ARBA00022664"/>
    </source>
</evidence>
<keyword evidence="4 7" id="KW-0694">RNA-binding</keyword>
<dbReference type="GO" id="GO:0003723">
    <property type="term" value="F:RNA binding"/>
    <property type="evidence" value="ECO:0007669"/>
    <property type="project" value="UniProtKB-UniRule"/>
</dbReference>
<dbReference type="SUPFAM" id="SSF54928">
    <property type="entry name" value="RNA-binding domain, RBD"/>
    <property type="match status" value="1"/>
</dbReference>
<organism evidence="9">
    <name type="scientific">Heligmosomoides polygyrus</name>
    <name type="common">Parasitic roundworm</name>
    <dbReference type="NCBI Taxonomy" id="6339"/>
    <lineage>
        <taxon>Eukaryota</taxon>
        <taxon>Metazoa</taxon>
        <taxon>Ecdysozoa</taxon>
        <taxon>Nematoda</taxon>
        <taxon>Chromadorea</taxon>
        <taxon>Rhabditida</taxon>
        <taxon>Rhabditina</taxon>
        <taxon>Rhabditomorpha</taxon>
        <taxon>Strongyloidea</taxon>
        <taxon>Heligmosomidae</taxon>
        <taxon>Heligmosomoides</taxon>
    </lineage>
</organism>
<dbReference type="AlphaFoldDB" id="A0A3P8IWC3"/>
<sequence length="120" mass="13375">MKIIDNLKILSSQGSLLSCEECAINSAAFFQNMVGPDEVDDELEPEIREEMTKYGQVASVMIHKMDGASDELAVRIFVEFTNVAQAIKAFVVMNGRFFGGRSVAASFYSLDDYNNKEYGR</sequence>
<dbReference type="Pfam" id="PF00076">
    <property type="entry name" value="RRM_1"/>
    <property type="match status" value="1"/>
</dbReference>
<dbReference type="OrthoDB" id="5411533at2759"/>
<reference evidence="9" key="1">
    <citation type="submission" date="2018-11" db="EMBL/GenBank/DDBJ databases">
        <authorList>
            <consortium name="Pathogen Informatics"/>
        </authorList>
    </citation>
    <scope>NUCLEOTIDE SEQUENCE [LARGE SCALE GENOMIC DNA]</scope>
</reference>
<comment type="similarity">
    <text evidence="2">Belongs to the RRM half pint family.</text>
</comment>
<dbReference type="GO" id="GO:0000380">
    <property type="term" value="P:alternative mRNA splicing, via spliceosome"/>
    <property type="evidence" value="ECO:0007669"/>
    <property type="project" value="TreeGrafter"/>
</dbReference>
<protein>
    <recommendedName>
        <fullName evidence="8">RRM domain-containing protein</fullName>
    </recommendedName>
</protein>
<evidence type="ECO:0000256" key="5">
    <source>
        <dbReference type="ARBA" id="ARBA00023187"/>
    </source>
</evidence>
<dbReference type="InterPro" id="IPR000504">
    <property type="entry name" value="RRM_dom"/>
</dbReference>
<dbReference type="InterPro" id="IPR035979">
    <property type="entry name" value="RBD_domain_sf"/>
</dbReference>
<dbReference type="InterPro" id="IPR040052">
    <property type="entry name" value="RBM17"/>
</dbReference>
<dbReference type="InterPro" id="IPR003954">
    <property type="entry name" value="RRM_euk-type"/>
</dbReference>
<evidence type="ECO:0000259" key="8">
    <source>
        <dbReference type="PROSITE" id="PS50102"/>
    </source>
</evidence>
<proteinExistence type="inferred from homology"/>
<evidence type="ECO:0000256" key="2">
    <source>
        <dbReference type="ARBA" id="ARBA00005987"/>
    </source>
</evidence>
<dbReference type="PROSITE" id="PS50102">
    <property type="entry name" value="RRM"/>
    <property type="match status" value="1"/>
</dbReference>
<keyword evidence="5" id="KW-0508">mRNA splicing</keyword>
<evidence type="ECO:0000256" key="7">
    <source>
        <dbReference type="PROSITE-ProRule" id="PRU00176"/>
    </source>
</evidence>
<name>A0A3P8IWC3_HELPZ</name>
<feature type="domain" description="RRM" evidence="8">
    <location>
        <begin position="26"/>
        <end position="110"/>
    </location>
</feature>
<keyword evidence="3" id="KW-0507">mRNA processing</keyword>
<evidence type="ECO:0000313" key="9">
    <source>
        <dbReference type="EMBL" id="VDP59216.1"/>
    </source>
</evidence>
<accession>A0A3P8IWC3</accession>
<dbReference type="SMART" id="SM00361">
    <property type="entry name" value="RRM_1"/>
    <property type="match status" value="1"/>
</dbReference>